<evidence type="ECO:0000256" key="14">
    <source>
        <dbReference type="ARBA" id="ARBA00049296"/>
    </source>
</evidence>
<feature type="transmembrane region" description="Helical" evidence="17">
    <location>
        <begin position="104"/>
        <end position="124"/>
    </location>
</feature>
<comment type="caution">
    <text evidence="18">The sequence shown here is derived from an EMBL/GenBank/DDBJ whole genome shotgun (WGS) entry which is preliminary data.</text>
</comment>
<evidence type="ECO:0000256" key="4">
    <source>
        <dbReference type="ARBA" id="ARBA00022692"/>
    </source>
</evidence>
<keyword evidence="4 17" id="KW-0812">Transmembrane</keyword>
<organism evidence="18 19">
    <name type="scientific">Megalurothrips usitatus</name>
    <name type="common">bean blossom thrips</name>
    <dbReference type="NCBI Taxonomy" id="439358"/>
    <lineage>
        <taxon>Eukaryota</taxon>
        <taxon>Metazoa</taxon>
        <taxon>Ecdysozoa</taxon>
        <taxon>Arthropoda</taxon>
        <taxon>Hexapoda</taxon>
        <taxon>Insecta</taxon>
        <taxon>Pterygota</taxon>
        <taxon>Neoptera</taxon>
        <taxon>Paraneoptera</taxon>
        <taxon>Thysanoptera</taxon>
        <taxon>Terebrantia</taxon>
        <taxon>Thripoidea</taxon>
        <taxon>Thripidae</taxon>
        <taxon>Megalurothrips</taxon>
    </lineage>
</organism>
<evidence type="ECO:0000256" key="6">
    <source>
        <dbReference type="ARBA" id="ARBA00023136"/>
    </source>
</evidence>
<dbReference type="EMBL" id="JAPTSV010000012">
    <property type="protein sequence ID" value="KAJ1522031.1"/>
    <property type="molecule type" value="Genomic_DNA"/>
</dbReference>
<feature type="transmembrane region" description="Helical" evidence="17">
    <location>
        <begin position="144"/>
        <end position="163"/>
    </location>
</feature>
<comment type="catalytic activity">
    <reaction evidence="13">
        <text>9-octadecanoyloxy-octadecanoate + H2O = 9-hydroxy-octadecanoate + octadecanoate + H(+)</text>
        <dbReference type="Rhea" id="RHEA:52096"/>
        <dbReference type="ChEBI" id="CHEBI:15377"/>
        <dbReference type="ChEBI" id="CHEBI:15378"/>
        <dbReference type="ChEBI" id="CHEBI:25629"/>
        <dbReference type="ChEBI" id="CHEBI:136286"/>
        <dbReference type="ChEBI" id="CHEBI:136373"/>
    </reaction>
    <physiologicalReaction direction="left-to-right" evidence="13">
        <dbReference type="Rhea" id="RHEA:52097"/>
    </physiologicalReaction>
</comment>
<sequence>MARGTALAARGSRSRSVMTLVCAIVHLVGAVQFTFAVFYDYTQVKIPVEVQEMGGGFGGKFVFLTFWDAILQSVYFTVCLINDAAGDHSPNPQSPPLIRRIKDYMFSAFAFPIAMFVAITFWSIMAIDRELVLPKKLDAYFPLWLNHIMHTNIAIFILLEMFLSCRKYPTRKMGLLGLVIFMATYLSWTFVIYYNTNLWVYPVMDKMDWPSRICFLLAMLAFCLILYLVGDYINAKRWGELLHPKKDKAEIPNPDETLPMTDVELKEGSV</sequence>
<dbReference type="InterPro" id="IPR006838">
    <property type="entry name" value="ADTRP_AIG1"/>
</dbReference>
<feature type="transmembrane region" description="Helical" evidence="17">
    <location>
        <begin position="175"/>
        <end position="194"/>
    </location>
</feature>
<comment type="catalytic activity">
    <reaction evidence="9">
        <text>9-hexadecanoyloxy-octadecanoate + H2O = 9-hydroxy-octadecanoate + hexadecanoate + H(+)</text>
        <dbReference type="Rhea" id="RHEA:52052"/>
        <dbReference type="ChEBI" id="CHEBI:7896"/>
        <dbReference type="ChEBI" id="CHEBI:15377"/>
        <dbReference type="ChEBI" id="CHEBI:15378"/>
        <dbReference type="ChEBI" id="CHEBI:83670"/>
        <dbReference type="ChEBI" id="CHEBI:136286"/>
    </reaction>
    <physiologicalReaction direction="left-to-right" evidence="9">
        <dbReference type="Rhea" id="RHEA:52053"/>
    </physiologicalReaction>
</comment>
<evidence type="ECO:0000256" key="13">
    <source>
        <dbReference type="ARBA" id="ARBA00049221"/>
    </source>
</evidence>
<comment type="catalytic activity">
    <reaction evidence="12">
        <text>9-(9Z-octadecenoyloxy)-octadecanoate + H2O = 9-hydroxy-octadecanoate + (9Z)-octadecenoate + H(+)</text>
        <dbReference type="Rhea" id="RHEA:52048"/>
        <dbReference type="ChEBI" id="CHEBI:15377"/>
        <dbReference type="ChEBI" id="CHEBI:15378"/>
        <dbReference type="ChEBI" id="CHEBI:30823"/>
        <dbReference type="ChEBI" id="CHEBI:136282"/>
        <dbReference type="ChEBI" id="CHEBI:136286"/>
    </reaction>
    <physiologicalReaction direction="left-to-right" evidence="12">
        <dbReference type="Rhea" id="RHEA:52049"/>
    </physiologicalReaction>
</comment>
<comment type="catalytic activity">
    <reaction evidence="11">
        <text>12-(9Z-octadecenoyloxy)-octadecanoate + H2O = 12-hydroxyoctadecanoate + (9Z)-octadecenoate + H(+)</text>
        <dbReference type="Rhea" id="RHEA:52060"/>
        <dbReference type="ChEBI" id="CHEBI:15377"/>
        <dbReference type="ChEBI" id="CHEBI:15378"/>
        <dbReference type="ChEBI" id="CHEBI:30823"/>
        <dbReference type="ChEBI" id="CHEBI:84201"/>
        <dbReference type="ChEBI" id="CHEBI:136302"/>
    </reaction>
    <physiologicalReaction direction="left-to-right" evidence="11">
        <dbReference type="Rhea" id="RHEA:52061"/>
    </physiologicalReaction>
</comment>
<dbReference type="GO" id="GO:0016020">
    <property type="term" value="C:membrane"/>
    <property type="evidence" value="ECO:0007669"/>
    <property type="project" value="InterPro"/>
</dbReference>
<comment type="catalytic activity">
    <reaction evidence="14">
        <text>13-(9Z-octadecenoyloxy)-octadecanoate + H2O = 13-hydroxy-octadecanoate + (9Z)-octadecenoate + H(+)</text>
        <dbReference type="Rhea" id="RHEA:52064"/>
        <dbReference type="ChEBI" id="CHEBI:15377"/>
        <dbReference type="ChEBI" id="CHEBI:15378"/>
        <dbReference type="ChEBI" id="CHEBI:30823"/>
        <dbReference type="ChEBI" id="CHEBI:136303"/>
        <dbReference type="ChEBI" id="CHEBI:136304"/>
    </reaction>
    <physiologicalReaction direction="left-to-right" evidence="14">
        <dbReference type="Rhea" id="RHEA:52065"/>
    </physiologicalReaction>
</comment>
<evidence type="ECO:0000256" key="3">
    <source>
        <dbReference type="ARBA" id="ARBA00009300"/>
    </source>
</evidence>
<evidence type="ECO:0000256" key="15">
    <source>
        <dbReference type="ARBA" id="ARBA00049322"/>
    </source>
</evidence>
<accession>A0AAV7XBM3</accession>
<dbReference type="Pfam" id="PF04750">
    <property type="entry name" value="Far-17a_AIG1"/>
    <property type="match status" value="1"/>
</dbReference>
<comment type="catalytic activity">
    <reaction evidence="10">
        <text>12-octadecanoyloxy-octadecanoate + H2O = 12-hydroxyoctadecanoate + octadecanoate + H(+)</text>
        <dbReference type="Rhea" id="RHEA:52080"/>
        <dbReference type="ChEBI" id="CHEBI:15377"/>
        <dbReference type="ChEBI" id="CHEBI:15378"/>
        <dbReference type="ChEBI" id="CHEBI:25629"/>
        <dbReference type="ChEBI" id="CHEBI:84201"/>
        <dbReference type="ChEBI" id="CHEBI:136330"/>
    </reaction>
    <physiologicalReaction direction="left-to-right" evidence="10">
        <dbReference type="Rhea" id="RHEA:52081"/>
    </physiologicalReaction>
</comment>
<feature type="transmembrane region" description="Helical" evidence="17">
    <location>
        <begin position="209"/>
        <end position="229"/>
    </location>
</feature>
<dbReference type="AlphaFoldDB" id="A0AAV7XBM3"/>
<comment type="catalytic activity">
    <reaction evidence="16">
        <text>12-(9Z-hexadecenoyloxy)-octadecanoate + H2O = 12-hydroxyoctadecanoate + (9Z)-hexadecenoate + H(+)</text>
        <dbReference type="Rhea" id="RHEA:52072"/>
        <dbReference type="ChEBI" id="CHEBI:15377"/>
        <dbReference type="ChEBI" id="CHEBI:15378"/>
        <dbReference type="ChEBI" id="CHEBI:32372"/>
        <dbReference type="ChEBI" id="CHEBI:84201"/>
        <dbReference type="ChEBI" id="CHEBI:136312"/>
    </reaction>
    <physiologicalReaction direction="left-to-right" evidence="16">
        <dbReference type="Rhea" id="RHEA:52073"/>
    </physiologicalReaction>
</comment>
<dbReference type="GO" id="GO:0012505">
    <property type="term" value="C:endomembrane system"/>
    <property type="evidence" value="ECO:0007669"/>
    <property type="project" value="UniProtKB-SubCell"/>
</dbReference>
<dbReference type="PANTHER" id="PTHR10989:SF16">
    <property type="entry name" value="AT02829P-RELATED"/>
    <property type="match status" value="1"/>
</dbReference>
<evidence type="ECO:0008006" key="20">
    <source>
        <dbReference type="Google" id="ProtNLM"/>
    </source>
</evidence>
<evidence type="ECO:0000256" key="9">
    <source>
        <dbReference type="ARBA" id="ARBA00047863"/>
    </source>
</evidence>
<dbReference type="Proteomes" id="UP001075354">
    <property type="component" value="Chromosome 12"/>
</dbReference>
<reference evidence="18" key="1">
    <citation type="submission" date="2022-12" db="EMBL/GenBank/DDBJ databases">
        <title>Chromosome-level genome assembly of the bean flower thrips Megalurothrips usitatus.</title>
        <authorList>
            <person name="Ma L."/>
            <person name="Liu Q."/>
            <person name="Li H."/>
            <person name="Cai W."/>
        </authorList>
    </citation>
    <scope>NUCLEOTIDE SEQUENCE</scope>
    <source>
        <strain evidence="18">Cailab_2022a</strain>
    </source>
</reference>
<evidence type="ECO:0000256" key="10">
    <source>
        <dbReference type="ARBA" id="ARBA00048680"/>
    </source>
</evidence>
<feature type="transmembrane region" description="Helical" evidence="17">
    <location>
        <begin position="61"/>
        <end position="83"/>
    </location>
</feature>
<comment type="catalytic activity">
    <reaction evidence="7">
        <text>12-hexadecanoyloxy-octadecanoate + H2O = 12-hydroxyoctadecanoate + hexadecanoate + H(+)</text>
        <dbReference type="Rhea" id="RHEA:52056"/>
        <dbReference type="ChEBI" id="CHEBI:7896"/>
        <dbReference type="ChEBI" id="CHEBI:15377"/>
        <dbReference type="ChEBI" id="CHEBI:15378"/>
        <dbReference type="ChEBI" id="CHEBI:83677"/>
        <dbReference type="ChEBI" id="CHEBI:84201"/>
    </reaction>
    <physiologicalReaction direction="left-to-right" evidence="7">
        <dbReference type="Rhea" id="RHEA:52057"/>
    </physiologicalReaction>
</comment>
<comment type="catalytic activity">
    <reaction evidence="15">
        <text>13-(9Z-hexadecenoyloxy)-octadecanoate + H2O = 13-hydroxy-octadecanoate + (9Z)-hexadecenoate + H(+)</text>
        <dbReference type="Rhea" id="RHEA:52076"/>
        <dbReference type="ChEBI" id="CHEBI:15377"/>
        <dbReference type="ChEBI" id="CHEBI:15378"/>
        <dbReference type="ChEBI" id="CHEBI:32372"/>
        <dbReference type="ChEBI" id="CHEBI:136304"/>
        <dbReference type="ChEBI" id="CHEBI:136315"/>
    </reaction>
    <physiologicalReaction direction="left-to-right" evidence="15">
        <dbReference type="Rhea" id="RHEA:52077"/>
    </physiologicalReaction>
</comment>
<keyword evidence="5 17" id="KW-1133">Transmembrane helix</keyword>
<evidence type="ECO:0000256" key="8">
    <source>
        <dbReference type="ARBA" id="ARBA00047427"/>
    </source>
</evidence>
<protein>
    <recommendedName>
        <fullName evidence="20">Androgen-induced gene 1 protein-like</fullName>
    </recommendedName>
</protein>
<evidence type="ECO:0000256" key="1">
    <source>
        <dbReference type="ARBA" id="ARBA00000923"/>
    </source>
</evidence>
<gene>
    <name evidence="18" type="ORF">ONE63_002349</name>
</gene>
<keyword evidence="19" id="KW-1185">Reference proteome</keyword>
<evidence type="ECO:0000256" key="2">
    <source>
        <dbReference type="ARBA" id="ARBA00004127"/>
    </source>
</evidence>
<comment type="catalytic activity">
    <reaction evidence="1">
        <text>9-(9Z-hexadecenoyloxy)-octadecanoate + H2O = (9Z)-hexadecenoate + 9-hydroxy-octadecanoate + H(+)</text>
        <dbReference type="Rhea" id="RHEA:52068"/>
        <dbReference type="ChEBI" id="CHEBI:15377"/>
        <dbReference type="ChEBI" id="CHEBI:15378"/>
        <dbReference type="ChEBI" id="CHEBI:32372"/>
        <dbReference type="ChEBI" id="CHEBI:136286"/>
        <dbReference type="ChEBI" id="CHEBI:136309"/>
    </reaction>
    <physiologicalReaction direction="left-to-right" evidence="1">
        <dbReference type="Rhea" id="RHEA:52069"/>
    </physiologicalReaction>
</comment>
<evidence type="ECO:0000256" key="5">
    <source>
        <dbReference type="ARBA" id="ARBA00022989"/>
    </source>
</evidence>
<evidence type="ECO:0000313" key="18">
    <source>
        <dbReference type="EMBL" id="KAJ1522031.1"/>
    </source>
</evidence>
<comment type="subcellular location">
    <subcellularLocation>
        <location evidence="2">Endomembrane system</location>
        <topology evidence="2">Multi-pass membrane protein</topology>
    </subcellularLocation>
</comment>
<proteinExistence type="inferred from homology"/>
<feature type="transmembrane region" description="Helical" evidence="17">
    <location>
        <begin position="20"/>
        <end position="41"/>
    </location>
</feature>
<evidence type="ECO:0000256" key="7">
    <source>
        <dbReference type="ARBA" id="ARBA00047368"/>
    </source>
</evidence>
<evidence type="ECO:0000256" key="17">
    <source>
        <dbReference type="SAM" id="Phobius"/>
    </source>
</evidence>
<name>A0AAV7XBM3_9NEOP</name>
<evidence type="ECO:0000256" key="11">
    <source>
        <dbReference type="ARBA" id="ARBA00048701"/>
    </source>
</evidence>
<evidence type="ECO:0000256" key="16">
    <source>
        <dbReference type="ARBA" id="ARBA00049428"/>
    </source>
</evidence>
<comment type="catalytic activity">
    <reaction evidence="8">
        <text>13-octadecanoyloxy-octadecanoate + H2O = 13-hydroxy-octadecanoate + octadecanoate + H(+)</text>
        <dbReference type="Rhea" id="RHEA:52084"/>
        <dbReference type="ChEBI" id="CHEBI:15377"/>
        <dbReference type="ChEBI" id="CHEBI:15378"/>
        <dbReference type="ChEBI" id="CHEBI:25629"/>
        <dbReference type="ChEBI" id="CHEBI:136304"/>
        <dbReference type="ChEBI" id="CHEBI:136335"/>
    </reaction>
    <physiologicalReaction direction="left-to-right" evidence="8">
        <dbReference type="Rhea" id="RHEA:52085"/>
    </physiologicalReaction>
</comment>
<keyword evidence="6 17" id="KW-0472">Membrane</keyword>
<evidence type="ECO:0000313" key="19">
    <source>
        <dbReference type="Proteomes" id="UP001075354"/>
    </source>
</evidence>
<comment type="similarity">
    <text evidence="3">Belongs to the AIG1 family.</text>
</comment>
<dbReference type="PANTHER" id="PTHR10989">
    <property type="entry name" value="ANDROGEN-INDUCED PROTEIN 1-RELATED"/>
    <property type="match status" value="1"/>
</dbReference>
<evidence type="ECO:0000256" key="12">
    <source>
        <dbReference type="ARBA" id="ARBA00048800"/>
    </source>
</evidence>